<proteinExistence type="predicted"/>
<dbReference type="Proteomes" id="UP000661696">
    <property type="component" value="Unassembled WGS sequence"/>
</dbReference>
<keyword evidence="2" id="KW-1185">Reference proteome</keyword>
<protein>
    <submittedName>
        <fullName evidence="1">Uncharacterized protein</fullName>
    </submittedName>
</protein>
<reference evidence="1 2" key="1">
    <citation type="submission" date="2020-12" db="EMBL/GenBank/DDBJ databases">
        <title>Chryseobacterium endoalhailicus sp. nov., isolated from seed of leguminous plant.</title>
        <authorList>
            <person name="Zhang X."/>
        </authorList>
    </citation>
    <scope>NUCLEOTIDE SEQUENCE [LARGE SCALE GENOMIC DNA]</scope>
    <source>
        <strain evidence="1 2">L7</strain>
    </source>
</reference>
<gene>
    <name evidence="1" type="ORF">JET18_01405</name>
</gene>
<sequence length="211" mass="25206">MVDLDYVQKLIEKEIGPDFEVRQYFDTKDMIIFFWKHKTYDTDDERGHLIGCRPVIYDKLKDEYRVMGSAEWFSEEICQLSETDESKESIRDHNYLMSLFDQGEEEKEDIAYTKSLIEKIKTNILRRNYVNTDDVDRLSILTGLRRINNECDLSIKPEWKFEKHIVIVSNNNVAKEKLIGIWKEINFNYKTLNQTELLLFKNNKLITDNTQ</sequence>
<comment type="caution">
    <text evidence="1">The sequence shown here is derived from an EMBL/GenBank/DDBJ whole genome shotgun (WGS) entry which is preliminary data.</text>
</comment>
<evidence type="ECO:0000313" key="2">
    <source>
        <dbReference type="Proteomes" id="UP000661696"/>
    </source>
</evidence>
<name>A0ABS1QA34_9FLAO</name>
<evidence type="ECO:0000313" key="1">
    <source>
        <dbReference type="EMBL" id="MBL1219472.1"/>
    </source>
</evidence>
<dbReference type="EMBL" id="JAELVM010000001">
    <property type="protein sequence ID" value="MBL1219472.1"/>
    <property type="molecule type" value="Genomic_DNA"/>
</dbReference>
<accession>A0ABS1QA34</accession>
<dbReference type="RefSeq" id="WP_202088708.1">
    <property type="nucleotide sequence ID" value="NZ_JAELVM010000001.1"/>
</dbReference>
<organism evidence="1 2">
    <name type="scientific">Chryseobacterium endalhagicum</name>
    <dbReference type="NCBI Taxonomy" id="2797638"/>
    <lineage>
        <taxon>Bacteria</taxon>
        <taxon>Pseudomonadati</taxon>
        <taxon>Bacteroidota</taxon>
        <taxon>Flavobacteriia</taxon>
        <taxon>Flavobacteriales</taxon>
        <taxon>Weeksellaceae</taxon>
        <taxon>Chryseobacterium group</taxon>
        <taxon>Chryseobacterium</taxon>
    </lineage>
</organism>